<reference evidence="1" key="1">
    <citation type="submission" date="2019-04" db="EMBL/GenBank/DDBJ databases">
        <title>Genome assembly of Zosterops borbonicus 15179.</title>
        <authorList>
            <person name="Leroy T."/>
            <person name="Anselmetti Y."/>
            <person name="Tilak M.-K."/>
            <person name="Nabholz B."/>
        </authorList>
    </citation>
    <scope>NUCLEOTIDE SEQUENCE</scope>
    <source>
        <strain evidence="1">HGM_15179</strain>
        <tissue evidence="1">Muscle</tissue>
    </source>
</reference>
<protein>
    <submittedName>
        <fullName evidence="1">Uncharacterized protein</fullName>
    </submittedName>
</protein>
<proteinExistence type="predicted"/>
<name>A0A8K1G4N2_9PASS</name>
<dbReference type="EMBL" id="SWJQ01000672">
    <property type="protein sequence ID" value="TRZ11766.1"/>
    <property type="molecule type" value="Genomic_DNA"/>
</dbReference>
<organism evidence="1 2">
    <name type="scientific">Zosterops borbonicus</name>
    <dbReference type="NCBI Taxonomy" id="364589"/>
    <lineage>
        <taxon>Eukaryota</taxon>
        <taxon>Metazoa</taxon>
        <taxon>Chordata</taxon>
        <taxon>Craniata</taxon>
        <taxon>Vertebrata</taxon>
        <taxon>Euteleostomi</taxon>
        <taxon>Archelosauria</taxon>
        <taxon>Archosauria</taxon>
        <taxon>Dinosauria</taxon>
        <taxon>Saurischia</taxon>
        <taxon>Theropoda</taxon>
        <taxon>Coelurosauria</taxon>
        <taxon>Aves</taxon>
        <taxon>Neognathae</taxon>
        <taxon>Neoaves</taxon>
        <taxon>Telluraves</taxon>
        <taxon>Australaves</taxon>
        <taxon>Passeriformes</taxon>
        <taxon>Sylvioidea</taxon>
        <taxon>Zosteropidae</taxon>
        <taxon>Zosterops</taxon>
    </lineage>
</organism>
<sequence>MWLEKEPIQRQPSTFLGQTPCIGSWRIAQHKLWVEKQAWTVDQRQIQYRGSRPPKPLCESSMIVNLNRKRETQPQSKEDLGVKRHLSEAQVMYLHMALSDYMAMSTVIIKHQFILSVLEVEKKPSSIPLNC</sequence>
<evidence type="ECO:0000313" key="2">
    <source>
        <dbReference type="Proteomes" id="UP000796761"/>
    </source>
</evidence>
<keyword evidence="2" id="KW-1185">Reference proteome</keyword>
<gene>
    <name evidence="1" type="ORF">HGM15179_015339</name>
</gene>
<dbReference type="Proteomes" id="UP000796761">
    <property type="component" value="Unassembled WGS sequence"/>
</dbReference>
<accession>A0A8K1G4N2</accession>
<comment type="caution">
    <text evidence="1">The sequence shown here is derived from an EMBL/GenBank/DDBJ whole genome shotgun (WGS) entry which is preliminary data.</text>
</comment>
<evidence type="ECO:0000313" key="1">
    <source>
        <dbReference type="EMBL" id="TRZ11766.1"/>
    </source>
</evidence>
<dbReference type="AlphaFoldDB" id="A0A8K1G4N2"/>